<dbReference type="AlphaFoldDB" id="H0EM13"/>
<keyword evidence="4" id="KW-1185">Reference proteome</keyword>
<dbReference type="PANTHER" id="PTHR11552:SF138">
    <property type="entry name" value="DEHYDROGENASE PKFF-RELATED"/>
    <property type="match status" value="1"/>
</dbReference>
<proteinExistence type="inferred from homology"/>
<name>H0EM13_GLAL7</name>
<dbReference type="OrthoDB" id="269227at2759"/>
<feature type="chain" id="PRO_5003531981" evidence="2">
    <location>
        <begin position="20"/>
        <end position="210"/>
    </location>
</feature>
<dbReference type="SUPFAM" id="SSF54373">
    <property type="entry name" value="FAD-linked reductases, C-terminal domain"/>
    <property type="match status" value="1"/>
</dbReference>
<dbReference type="GO" id="GO:0044550">
    <property type="term" value="P:secondary metabolite biosynthetic process"/>
    <property type="evidence" value="ECO:0007669"/>
    <property type="project" value="TreeGrafter"/>
</dbReference>
<comment type="similarity">
    <text evidence="1">Belongs to the GMC oxidoreductase family.</text>
</comment>
<dbReference type="Gene3D" id="3.50.50.60">
    <property type="entry name" value="FAD/NAD(P)-binding domain"/>
    <property type="match status" value="1"/>
</dbReference>
<organism evidence="3 4">
    <name type="scientific">Glarea lozoyensis (strain ATCC 74030 / MF5533)</name>
    <dbReference type="NCBI Taxonomy" id="1104152"/>
    <lineage>
        <taxon>Eukaryota</taxon>
        <taxon>Fungi</taxon>
        <taxon>Dikarya</taxon>
        <taxon>Ascomycota</taxon>
        <taxon>Pezizomycotina</taxon>
        <taxon>Leotiomycetes</taxon>
        <taxon>Helotiales</taxon>
        <taxon>Helotiaceae</taxon>
        <taxon>Glarea</taxon>
    </lineage>
</organism>
<dbReference type="SUPFAM" id="SSF51905">
    <property type="entry name" value="FAD/NAD(P)-binding domain"/>
    <property type="match status" value="1"/>
</dbReference>
<dbReference type="Proteomes" id="UP000005446">
    <property type="component" value="Unassembled WGS sequence"/>
</dbReference>
<evidence type="ECO:0000256" key="1">
    <source>
        <dbReference type="ARBA" id="ARBA00010790"/>
    </source>
</evidence>
<gene>
    <name evidence="3" type="ORF">M7I_3639</name>
</gene>
<dbReference type="Gene3D" id="3.30.560.10">
    <property type="entry name" value="Glucose Oxidase, domain 3"/>
    <property type="match status" value="1"/>
</dbReference>
<dbReference type="InParanoid" id="H0EM13"/>
<dbReference type="EMBL" id="AGUE01000083">
    <property type="protein sequence ID" value="EHL00357.1"/>
    <property type="molecule type" value="Genomic_DNA"/>
</dbReference>
<evidence type="ECO:0000313" key="3">
    <source>
        <dbReference type="EMBL" id="EHL00357.1"/>
    </source>
</evidence>
<evidence type="ECO:0000313" key="4">
    <source>
        <dbReference type="Proteomes" id="UP000005446"/>
    </source>
</evidence>
<accession>H0EM13</accession>
<dbReference type="InterPro" id="IPR012132">
    <property type="entry name" value="GMC_OxRdtase"/>
</dbReference>
<reference evidence="3 4" key="1">
    <citation type="journal article" date="2012" name="Eukaryot. Cell">
        <title>Genome sequence of the fungus Glarea lozoyensis: the first genome sequence of a species from the Helotiaceae family.</title>
        <authorList>
            <person name="Youssar L."/>
            <person name="Gruening B.A."/>
            <person name="Erxleben A."/>
            <person name="Guenther S."/>
            <person name="Huettel W."/>
        </authorList>
    </citation>
    <scope>NUCLEOTIDE SEQUENCE [LARGE SCALE GENOMIC DNA]</scope>
    <source>
        <strain evidence="4">ATCC 74030 / MF5533</strain>
    </source>
</reference>
<dbReference type="PANTHER" id="PTHR11552">
    <property type="entry name" value="GLUCOSE-METHANOL-CHOLINE GMC OXIDOREDUCTASE"/>
    <property type="match status" value="1"/>
</dbReference>
<comment type="caution">
    <text evidence="3">The sequence shown here is derived from an EMBL/GenBank/DDBJ whole genome shotgun (WGS) entry which is preliminary data.</text>
</comment>
<dbReference type="HOGENOM" id="CLU_1310254_0_0_1"/>
<feature type="signal peptide" evidence="2">
    <location>
        <begin position="1"/>
        <end position="19"/>
    </location>
</feature>
<dbReference type="InterPro" id="IPR036188">
    <property type="entry name" value="FAD/NAD-bd_sf"/>
</dbReference>
<dbReference type="GO" id="GO:0050660">
    <property type="term" value="F:flavin adenine dinucleotide binding"/>
    <property type="evidence" value="ECO:0007669"/>
    <property type="project" value="InterPro"/>
</dbReference>
<evidence type="ECO:0000256" key="2">
    <source>
        <dbReference type="SAM" id="SignalP"/>
    </source>
</evidence>
<keyword evidence="2" id="KW-0732">Signal</keyword>
<dbReference type="GO" id="GO:0016491">
    <property type="term" value="F:oxidoreductase activity"/>
    <property type="evidence" value="ECO:0007669"/>
    <property type="project" value="TreeGrafter"/>
</dbReference>
<protein>
    <submittedName>
        <fullName evidence="3">Putative Choline dehydrogenase</fullName>
    </submittedName>
</protein>
<sequence length="210" mass="22659">MHCLAFIIIASCCGILGDARRLPSSAFGVPGVNGTYDYVGIGPAAVLQSHNIPVISDLPGVGENLWDPVFFITTTPVNTSSGSALLFGPQAAKVLEEYLEDGSGPWGAAGGHFSFERIPAHLRSNFTNSTAQALSWFPSDWPEIEYGIAPSPGANAFKRSREFWKTPAARAIKTGPEASPGEVIQTDAQIEEYIKGNLFVWEEETIRKLF</sequence>